<evidence type="ECO:0000313" key="1">
    <source>
        <dbReference type="EMBL" id="GIY71712.1"/>
    </source>
</evidence>
<sequence>MQLLSNSCNHGCLCWQPGTKDSASYSVLQYAYEIELYVVKSVRICIASFEFSSDNLNIHLRVRLRGRETPVRDSILRANKSSWLF</sequence>
<proteinExistence type="predicted"/>
<comment type="caution">
    <text evidence="1">The sequence shown here is derived from an EMBL/GenBank/DDBJ whole genome shotgun (WGS) entry which is preliminary data.</text>
</comment>
<gene>
    <name evidence="1" type="ORF">CDAR_290791</name>
</gene>
<dbReference type="Proteomes" id="UP001054837">
    <property type="component" value="Unassembled WGS sequence"/>
</dbReference>
<name>A0AAV4VNA7_9ARAC</name>
<organism evidence="1 2">
    <name type="scientific">Caerostris darwini</name>
    <dbReference type="NCBI Taxonomy" id="1538125"/>
    <lineage>
        <taxon>Eukaryota</taxon>
        <taxon>Metazoa</taxon>
        <taxon>Ecdysozoa</taxon>
        <taxon>Arthropoda</taxon>
        <taxon>Chelicerata</taxon>
        <taxon>Arachnida</taxon>
        <taxon>Araneae</taxon>
        <taxon>Araneomorphae</taxon>
        <taxon>Entelegynae</taxon>
        <taxon>Araneoidea</taxon>
        <taxon>Araneidae</taxon>
        <taxon>Caerostris</taxon>
    </lineage>
</organism>
<keyword evidence="2" id="KW-1185">Reference proteome</keyword>
<evidence type="ECO:0000313" key="2">
    <source>
        <dbReference type="Proteomes" id="UP001054837"/>
    </source>
</evidence>
<dbReference type="EMBL" id="BPLQ01013374">
    <property type="protein sequence ID" value="GIY71712.1"/>
    <property type="molecule type" value="Genomic_DNA"/>
</dbReference>
<protein>
    <submittedName>
        <fullName evidence="1">Uncharacterized protein</fullName>
    </submittedName>
</protein>
<dbReference type="AlphaFoldDB" id="A0AAV4VNA7"/>
<accession>A0AAV4VNA7</accession>
<reference evidence="1 2" key="1">
    <citation type="submission" date="2021-06" db="EMBL/GenBank/DDBJ databases">
        <title>Caerostris darwini draft genome.</title>
        <authorList>
            <person name="Kono N."/>
            <person name="Arakawa K."/>
        </authorList>
    </citation>
    <scope>NUCLEOTIDE SEQUENCE [LARGE SCALE GENOMIC DNA]</scope>
</reference>